<feature type="signal peptide" evidence="7">
    <location>
        <begin position="1"/>
        <end position="22"/>
    </location>
</feature>
<comment type="caution">
    <text evidence="10">The sequence shown here is derived from an EMBL/GenBank/DDBJ whole genome shotgun (WGS) entry which is preliminary data.</text>
</comment>
<keyword evidence="11" id="KW-1185">Reference proteome</keyword>
<dbReference type="InterPro" id="IPR007280">
    <property type="entry name" value="Peptidase_C_arc/bac"/>
</dbReference>
<dbReference type="Pfam" id="PF00082">
    <property type="entry name" value="Peptidase_S8"/>
    <property type="match status" value="1"/>
</dbReference>
<keyword evidence="2 5" id="KW-0645">Protease</keyword>
<evidence type="ECO:0000256" key="1">
    <source>
        <dbReference type="ARBA" id="ARBA00011073"/>
    </source>
</evidence>
<sequence length="620" mass="63765">MRIQTTLGAAIAAILLTGTAQAAQPSLDRTVTRDLATTPAAGFGGQRFVVKTTAASAPGRAALSSALGTSVRRAGLATAVRATTTAAARPAATARVLRSMGAPGWHVVQASRALTESEQASFVRELSAEPGVLKVEVDRLYQRADVSRSPRALPAAAPNDPNYARLQWNFNNATGGVRAEQGWEISTGAGVVVAVLDTGIVENHVDLAANVLPGYDMISDKRVSRRDTDGRVAGGWDIGDWEEANYCVALGGQPHPPADSSWHGSHVAGTIAQVTNNGVGLAGLAHDAKVLPVRVLGSCGGFGSDIADGMLWAAGAPVEGLPTNPNPAEVLNMSLGSGGPQTCPTLYQDAINQVNNLGAIIVVAAGNSNANASTYTMGSCSGVIVVGATRVTGGKASYSSWGTRVDLSAPGGGGSVDGDPNGYIFQAINNGTTRPTSEYSLGGFTGTSMASPHVAAAVAMVQSVVDTPLAWGEMRDLLRRTARPFPASIPGSTPMGTGILDVATLLNRATQPPCTENCVPPTVQLSNKVELRGLSNGAEDAVYSFQAEAGKVLSFMTYSGTGNVSMYVAAGRVPTATDRDGFSTRANSNTETVRFTAPVAGTYHVRLTGTYAGMTLVARQ</sequence>
<dbReference type="PROSITE" id="PS51892">
    <property type="entry name" value="SUBTILASE"/>
    <property type="match status" value="1"/>
</dbReference>
<dbReference type="InterPro" id="IPR036852">
    <property type="entry name" value="Peptidase_S8/S53_dom_sf"/>
</dbReference>
<dbReference type="PROSITE" id="PS00138">
    <property type="entry name" value="SUBTILASE_SER"/>
    <property type="match status" value="1"/>
</dbReference>
<dbReference type="EMBL" id="JAJQKU010000003">
    <property type="protein sequence ID" value="MCD9097582.1"/>
    <property type="molecule type" value="Genomic_DNA"/>
</dbReference>
<dbReference type="InterPro" id="IPR023828">
    <property type="entry name" value="Peptidase_S8_Ser-AS"/>
</dbReference>
<keyword evidence="3 5" id="KW-0378">Hydrolase</keyword>
<feature type="domain" description="Peptidase S8/S53" evidence="8">
    <location>
        <begin position="188"/>
        <end position="482"/>
    </location>
</feature>
<reference evidence="10" key="1">
    <citation type="submission" date="2021-12" db="EMBL/GenBank/DDBJ databases">
        <authorList>
            <person name="Ulrich A."/>
        </authorList>
    </citation>
    <scope>NUCLEOTIDE SEQUENCE</scope>
    <source>
        <strain evidence="10">A1P009</strain>
    </source>
</reference>
<dbReference type="PANTHER" id="PTHR43806">
    <property type="entry name" value="PEPTIDASE S8"/>
    <property type="match status" value="1"/>
</dbReference>
<dbReference type="SUPFAM" id="SSF52743">
    <property type="entry name" value="Subtilisin-like"/>
    <property type="match status" value="1"/>
</dbReference>
<dbReference type="InterPro" id="IPR023827">
    <property type="entry name" value="Peptidase_S8_Asp-AS"/>
</dbReference>
<dbReference type="PANTHER" id="PTHR43806:SF11">
    <property type="entry name" value="CEREVISIN-RELATED"/>
    <property type="match status" value="1"/>
</dbReference>
<dbReference type="InterPro" id="IPR050131">
    <property type="entry name" value="Peptidase_S8_subtilisin-like"/>
</dbReference>
<feature type="domain" description="Peptidase C-terminal archaeal/bacterial" evidence="9">
    <location>
        <begin position="541"/>
        <end position="608"/>
    </location>
</feature>
<evidence type="ECO:0000313" key="11">
    <source>
        <dbReference type="Proteomes" id="UP001430360"/>
    </source>
</evidence>
<organism evidence="10 11">
    <name type="scientific">Luteimonas fraxinea</name>
    <dbReference type="NCBI Taxonomy" id="2901869"/>
    <lineage>
        <taxon>Bacteria</taxon>
        <taxon>Pseudomonadati</taxon>
        <taxon>Pseudomonadota</taxon>
        <taxon>Gammaproteobacteria</taxon>
        <taxon>Lysobacterales</taxon>
        <taxon>Lysobacteraceae</taxon>
        <taxon>Luteimonas</taxon>
    </lineage>
</organism>
<protein>
    <submittedName>
        <fullName evidence="10">S8 family serine peptidase</fullName>
    </submittedName>
</protein>
<dbReference type="CDD" id="cd07496">
    <property type="entry name" value="Peptidases_S8_13"/>
    <property type="match status" value="1"/>
</dbReference>
<dbReference type="PRINTS" id="PR00723">
    <property type="entry name" value="SUBTILISIN"/>
</dbReference>
<dbReference type="Proteomes" id="UP001430360">
    <property type="component" value="Unassembled WGS sequence"/>
</dbReference>
<dbReference type="Gene3D" id="3.40.50.200">
    <property type="entry name" value="Peptidase S8/S53 domain"/>
    <property type="match status" value="1"/>
</dbReference>
<feature type="active site" description="Charge relay system" evidence="5">
    <location>
        <position position="448"/>
    </location>
</feature>
<feature type="active site" description="Charge relay system" evidence="5">
    <location>
        <position position="197"/>
    </location>
</feature>
<dbReference type="RefSeq" id="WP_232136637.1">
    <property type="nucleotide sequence ID" value="NZ_JAJQKU010000003.1"/>
</dbReference>
<dbReference type="Gene3D" id="2.60.120.380">
    <property type="match status" value="1"/>
</dbReference>
<dbReference type="InterPro" id="IPR000209">
    <property type="entry name" value="Peptidase_S8/S53_dom"/>
</dbReference>
<dbReference type="PROSITE" id="PS00136">
    <property type="entry name" value="SUBTILASE_ASP"/>
    <property type="match status" value="1"/>
</dbReference>
<evidence type="ECO:0000256" key="4">
    <source>
        <dbReference type="ARBA" id="ARBA00022825"/>
    </source>
</evidence>
<keyword evidence="4 5" id="KW-0720">Serine protease</keyword>
<evidence type="ECO:0000259" key="9">
    <source>
        <dbReference type="Pfam" id="PF04151"/>
    </source>
</evidence>
<comment type="similarity">
    <text evidence="1 5 6">Belongs to the peptidase S8 family.</text>
</comment>
<evidence type="ECO:0000259" key="8">
    <source>
        <dbReference type="Pfam" id="PF00082"/>
    </source>
</evidence>
<evidence type="ECO:0000256" key="7">
    <source>
        <dbReference type="SAM" id="SignalP"/>
    </source>
</evidence>
<evidence type="ECO:0000256" key="2">
    <source>
        <dbReference type="ARBA" id="ARBA00022670"/>
    </source>
</evidence>
<proteinExistence type="inferred from homology"/>
<evidence type="ECO:0000256" key="3">
    <source>
        <dbReference type="ARBA" id="ARBA00022801"/>
    </source>
</evidence>
<name>A0ABS8UF17_9GAMM</name>
<dbReference type="InterPro" id="IPR034176">
    <property type="entry name" value="Peptidases_S8_13"/>
</dbReference>
<gene>
    <name evidence="10" type="ORF">LTT95_11595</name>
</gene>
<feature type="chain" id="PRO_5045404629" evidence="7">
    <location>
        <begin position="23"/>
        <end position="620"/>
    </location>
</feature>
<keyword evidence="7" id="KW-0732">Signal</keyword>
<evidence type="ECO:0000256" key="5">
    <source>
        <dbReference type="PROSITE-ProRule" id="PRU01240"/>
    </source>
</evidence>
<accession>A0ABS8UF17</accession>
<feature type="active site" description="Charge relay system" evidence="5">
    <location>
        <position position="263"/>
    </location>
</feature>
<dbReference type="InterPro" id="IPR015500">
    <property type="entry name" value="Peptidase_S8_subtilisin-rel"/>
</dbReference>
<dbReference type="Pfam" id="PF04151">
    <property type="entry name" value="PPC"/>
    <property type="match status" value="1"/>
</dbReference>
<evidence type="ECO:0000313" key="10">
    <source>
        <dbReference type="EMBL" id="MCD9097582.1"/>
    </source>
</evidence>
<evidence type="ECO:0000256" key="6">
    <source>
        <dbReference type="RuleBase" id="RU003355"/>
    </source>
</evidence>
<reference evidence="10" key="2">
    <citation type="journal article" date="2022" name="Syst. Appl. Microbiol.">
        <title>Physiological and genomic characterisation of Luteimonas fraxinea sp. nov., a bacterial species associated with trees tolerant to ash dieback.</title>
        <authorList>
            <person name="Ulrich K."/>
            <person name="Becker R."/>
            <person name="Behrendt U."/>
            <person name="Kube M."/>
            <person name="Schneck V."/>
            <person name="Ulrich A."/>
        </authorList>
    </citation>
    <scope>NUCLEOTIDE SEQUENCE</scope>
    <source>
        <strain evidence="10">A1P009</strain>
    </source>
</reference>